<evidence type="ECO:0000313" key="5">
    <source>
        <dbReference type="Proteomes" id="UP000028924"/>
    </source>
</evidence>
<dbReference type="KEGG" id="apro:F751_2110"/>
<evidence type="ECO:0000313" key="4">
    <source>
        <dbReference type="EMBL" id="RMZ56150.1"/>
    </source>
</evidence>
<organism evidence="3 5">
    <name type="scientific">Auxenochlorella protothecoides</name>
    <name type="common">Green microalga</name>
    <name type="synonym">Chlorella protothecoides</name>
    <dbReference type="NCBI Taxonomy" id="3075"/>
    <lineage>
        <taxon>Eukaryota</taxon>
        <taxon>Viridiplantae</taxon>
        <taxon>Chlorophyta</taxon>
        <taxon>core chlorophytes</taxon>
        <taxon>Trebouxiophyceae</taxon>
        <taxon>Chlorellales</taxon>
        <taxon>Chlorellaceae</taxon>
        <taxon>Auxenochlorella</taxon>
    </lineage>
</organism>
<reference evidence="4" key="3">
    <citation type="submission" date="2018-10" db="EMBL/GenBank/DDBJ databases">
        <authorList>
            <person name="Hovde B."/>
            <person name="Zhang X."/>
        </authorList>
    </citation>
    <scope>NUCLEOTIDE SEQUENCE [LARGE SCALE GENOMIC DNA]</scope>
    <source>
        <strain evidence="4">UTEX 25</strain>
    </source>
</reference>
<name>A0A087SLB9_AUXPR</name>
<keyword evidence="2" id="KW-0472">Membrane</keyword>
<dbReference type="AlphaFoldDB" id="A0A087SLB9"/>
<keyword evidence="5" id="KW-1185">Reference proteome</keyword>
<reference evidence="4" key="4">
    <citation type="submission" date="2018-11" db="EMBL/GenBank/DDBJ databases">
        <title>Characterization of plant carbon substrate utilization by Auxenochlorella protothecoides.</title>
        <authorList>
            <person name="Vogler B.W."/>
            <person name="Starkenburg S.R."/>
            <person name="Sudasinghe N."/>
            <person name="Schambach J.Y."/>
            <person name="Rollin J.A."/>
            <person name="Pattathil S."/>
            <person name="Barry A.N."/>
        </authorList>
    </citation>
    <scope>NUCLEOTIDE SEQUENCE [LARGE SCALE GENOMIC DNA]</scope>
    <source>
        <strain evidence="4">UTEX 25</strain>
    </source>
</reference>
<dbReference type="Proteomes" id="UP000279271">
    <property type="component" value="Unassembled WGS sequence"/>
</dbReference>
<evidence type="ECO:0000256" key="1">
    <source>
        <dbReference type="SAM" id="MobiDB-lite"/>
    </source>
</evidence>
<evidence type="ECO:0000256" key="2">
    <source>
        <dbReference type="SAM" id="Phobius"/>
    </source>
</evidence>
<reference evidence="6" key="2">
    <citation type="journal article" date="2018" name="Algal Res.">
        <title>Characterization of plant carbon substrate utilization by Auxenochlorella protothecoides.</title>
        <authorList>
            <person name="Vogler B.W."/>
            <person name="Starkenburg S.R."/>
            <person name="Sudasinghe N."/>
            <person name="Schambach J.Y."/>
            <person name="Rollin J.A."/>
            <person name="Pattathil S."/>
            <person name="Barry A.N."/>
        </authorList>
    </citation>
    <scope>NUCLEOTIDE SEQUENCE [LARGE SCALE GENOMIC DNA]</scope>
    <source>
        <strain evidence="6">UTEX 25</strain>
    </source>
</reference>
<evidence type="ECO:0000313" key="6">
    <source>
        <dbReference type="Proteomes" id="UP000279271"/>
    </source>
</evidence>
<gene>
    <name evidence="4" type="ORF">APUTEX25_004574</name>
    <name evidence="3" type="ORF">F751_2110</name>
</gene>
<dbReference type="RefSeq" id="XP_011399461.1">
    <property type="nucleotide sequence ID" value="XM_011401159.1"/>
</dbReference>
<feature type="region of interest" description="Disordered" evidence="1">
    <location>
        <begin position="1"/>
        <end position="77"/>
    </location>
</feature>
<dbReference type="Proteomes" id="UP000028924">
    <property type="component" value="Unassembled WGS sequence"/>
</dbReference>
<feature type="transmembrane region" description="Helical" evidence="2">
    <location>
        <begin position="139"/>
        <end position="158"/>
    </location>
</feature>
<reference evidence="3 5" key="1">
    <citation type="journal article" date="2014" name="BMC Genomics">
        <title>Oil accumulation mechanisms of the oleaginous microalga Chlorella protothecoides revealed through its genome, transcriptomes, and proteomes.</title>
        <authorList>
            <person name="Gao C."/>
            <person name="Wang Y."/>
            <person name="Shen Y."/>
            <person name="Yan D."/>
            <person name="He X."/>
            <person name="Dai J."/>
            <person name="Wu Q."/>
        </authorList>
    </citation>
    <scope>NUCLEOTIDE SEQUENCE [LARGE SCALE GENOMIC DNA]</scope>
    <source>
        <strain evidence="3 5">0710</strain>
    </source>
</reference>
<evidence type="ECO:0000313" key="3">
    <source>
        <dbReference type="EMBL" id="KFM26523.1"/>
    </source>
</evidence>
<keyword evidence="2" id="KW-0812">Transmembrane</keyword>
<dbReference type="EMBL" id="KL662129">
    <property type="protein sequence ID" value="KFM26523.1"/>
    <property type="molecule type" value="Genomic_DNA"/>
</dbReference>
<dbReference type="GeneID" id="23613501"/>
<dbReference type="EMBL" id="QOKY01000154">
    <property type="protein sequence ID" value="RMZ56150.1"/>
    <property type="molecule type" value="Genomic_DNA"/>
</dbReference>
<accession>A0A087SLB9</accession>
<proteinExistence type="predicted"/>
<keyword evidence="2" id="KW-1133">Transmembrane helix</keyword>
<feature type="compositionally biased region" description="Polar residues" evidence="1">
    <location>
        <begin position="34"/>
        <end position="46"/>
    </location>
</feature>
<protein>
    <submittedName>
        <fullName evidence="3">Uncharacterized protein</fullName>
    </submittedName>
</protein>
<sequence length="162" mass="17316">MTEQITSTERHDAVSGTEEMLLHKTSADLALGSVQKTSPSEPQKQEWQIKAGVPGEPAKEDPAVDVSPAVEASTGGQSLKEQVDSLETVLMQHTQALQMVAELLVNVQAQAAADRIRAAQQYVKLTEELKAAPSSTKTALGWIVAMLVAVLSFVLMRVPGVL</sequence>